<dbReference type="GO" id="GO:0016020">
    <property type="term" value="C:membrane"/>
    <property type="evidence" value="ECO:0007669"/>
    <property type="project" value="InterPro"/>
</dbReference>
<feature type="transmembrane region" description="Helical" evidence="1">
    <location>
        <begin position="40"/>
        <end position="59"/>
    </location>
</feature>
<comment type="caution">
    <text evidence="3">The sequence shown here is derived from an EMBL/GenBank/DDBJ whole genome shotgun (WGS) entry which is preliminary data.</text>
</comment>
<dbReference type="Pfam" id="PF00924">
    <property type="entry name" value="MS_channel_2nd"/>
    <property type="match status" value="1"/>
</dbReference>
<dbReference type="OrthoDB" id="2114051at2759"/>
<dbReference type="Proteomes" id="UP000789405">
    <property type="component" value="Unassembled WGS sequence"/>
</dbReference>
<dbReference type="PANTHER" id="PTHR30566">
    <property type="entry name" value="YNAI-RELATED MECHANOSENSITIVE ION CHANNEL"/>
    <property type="match status" value="1"/>
</dbReference>
<name>A0A9N9KEX9_9GLOM</name>
<sequence length="138" mass="15192">KGEDRKMTTQLLIASRVVTSIIFTLGAACVLSTFPTAWNLGIGLTASAGIIALVIGFAAKQILTNLLVTLQIALTQSILLGDYVVIDDYKGVEIQSQYIVLKSIEEKRILVPLSRLIDTTYENWSRTSESLSLDFHLY</sequence>
<protein>
    <submittedName>
        <fullName evidence="3">10224_t:CDS:1</fullName>
    </submittedName>
</protein>
<reference evidence="3" key="1">
    <citation type="submission" date="2021-06" db="EMBL/GenBank/DDBJ databases">
        <authorList>
            <person name="Kallberg Y."/>
            <person name="Tangrot J."/>
            <person name="Rosling A."/>
        </authorList>
    </citation>
    <scope>NUCLEOTIDE SEQUENCE</scope>
    <source>
        <strain evidence="3">MA453B</strain>
    </source>
</reference>
<evidence type="ECO:0000313" key="4">
    <source>
        <dbReference type="Proteomes" id="UP000789405"/>
    </source>
</evidence>
<keyword evidence="4" id="KW-1185">Reference proteome</keyword>
<dbReference type="PANTHER" id="PTHR30566:SF25">
    <property type="entry name" value="INNER MEMBRANE PROTEIN"/>
    <property type="match status" value="1"/>
</dbReference>
<dbReference type="AlphaFoldDB" id="A0A9N9KEX9"/>
<feature type="non-terminal residue" evidence="3">
    <location>
        <position position="138"/>
    </location>
</feature>
<feature type="transmembrane region" description="Helical" evidence="1">
    <location>
        <begin position="12"/>
        <end position="34"/>
    </location>
</feature>
<dbReference type="GO" id="GO:0055085">
    <property type="term" value="P:transmembrane transport"/>
    <property type="evidence" value="ECO:0007669"/>
    <property type="project" value="InterPro"/>
</dbReference>
<gene>
    <name evidence="3" type="ORF">DERYTH_LOCUS27394</name>
</gene>
<evidence type="ECO:0000313" key="3">
    <source>
        <dbReference type="EMBL" id="CAG8822910.1"/>
    </source>
</evidence>
<proteinExistence type="predicted"/>
<dbReference type="InterPro" id="IPR010920">
    <property type="entry name" value="LSM_dom_sf"/>
</dbReference>
<organism evidence="3 4">
    <name type="scientific">Dentiscutata erythropus</name>
    <dbReference type="NCBI Taxonomy" id="1348616"/>
    <lineage>
        <taxon>Eukaryota</taxon>
        <taxon>Fungi</taxon>
        <taxon>Fungi incertae sedis</taxon>
        <taxon>Mucoromycota</taxon>
        <taxon>Glomeromycotina</taxon>
        <taxon>Glomeromycetes</taxon>
        <taxon>Diversisporales</taxon>
        <taxon>Gigasporaceae</taxon>
        <taxon>Dentiscutata</taxon>
    </lineage>
</organism>
<keyword evidence="1" id="KW-0472">Membrane</keyword>
<dbReference type="Gene3D" id="1.10.287.1260">
    <property type="match status" value="1"/>
</dbReference>
<dbReference type="EMBL" id="CAJVPY010062756">
    <property type="protein sequence ID" value="CAG8822910.1"/>
    <property type="molecule type" value="Genomic_DNA"/>
</dbReference>
<dbReference type="InterPro" id="IPR006685">
    <property type="entry name" value="MscS_channel_2nd"/>
</dbReference>
<feature type="domain" description="Mechanosensitive ion channel MscS" evidence="2">
    <location>
        <begin position="62"/>
        <end position="126"/>
    </location>
</feature>
<keyword evidence="1" id="KW-1133">Transmembrane helix</keyword>
<feature type="non-terminal residue" evidence="3">
    <location>
        <position position="1"/>
    </location>
</feature>
<feature type="transmembrane region" description="Helical" evidence="1">
    <location>
        <begin position="66"/>
        <end position="86"/>
    </location>
</feature>
<evidence type="ECO:0000259" key="2">
    <source>
        <dbReference type="Pfam" id="PF00924"/>
    </source>
</evidence>
<accession>A0A9N9KEX9</accession>
<dbReference type="SUPFAM" id="SSF50182">
    <property type="entry name" value="Sm-like ribonucleoproteins"/>
    <property type="match status" value="1"/>
</dbReference>
<keyword evidence="1" id="KW-0812">Transmembrane</keyword>
<evidence type="ECO:0000256" key="1">
    <source>
        <dbReference type="SAM" id="Phobius"/>
    </source>
</evidence>